<organism evidence="2 3">
    <name type="scientific">Amycolatopsis antarctica</name>
    <dbReference type="NCBI Taxonomy" id="1854586"/>
    <lineage>
        <taxon>Bacteria</taxon>
        <taxon>Bacillati</taxon>
        <taxon>Actinomycetota</taxon>
        <taxon>Actinomycetes</taxon>
        <taxon>Pseudonocardiales</taxon>
        <taxon>Pseudonocardiaceae</taxon>
        <taxon>Amycolatopsis</taxon>
    </lineage>
</organism>
<comment type="caution">
    <text evidence="2">The sequence shown here is derived from an EMBL/GenBank/DDBJ whole genome shotgun (WGS) entry which is preliminary data.</text>
</comment>
<feature type="compositionally biased region" description="Polar residues" evidence="1">
    <location>
        <begin position="173"/>
        <end position="183"/>
    </location>
</feature>
<dbReference type="RefSeq" id="WP_094862426.1">
    <property type="nucleotide sequence ID" value="NZ_NKYE01000005.1"/>
</dbReference>
<dbReference type="AlphaFoldDB" id="A0A263D6J8"/>
<accession>A0A263D6J8</accession>
<dbReference type="EMBL" id="NKYE01000005">
    <property type="protein sequence ID" value="OZM73207.1"/>
    <property type="molecule type" value="Genomic_DNA"/>
</dbReference>
<keyword evidence="3" id="KW-1185">Reference proteome</keyword>
<sequence>MAGGGNAFLSGVLGADMYGGAQGELEREVVDTRRDAEAEHRVVGAGDGGVTPGGFVESVTPTGSTTGGGYTLDPEALAAKITEFEAIRDRIADRSDDLKRAAERVEPPSLDAPAIGQADATRRSLLVAAEHAGAMREYAQSFIDALRKANGTYVTQEDDTTGVFKDQAGADTNLPTGTGSLFE</sequence>
<reference evidence="2 3" key="1">
    <citation type="submission" date="2017-07" db="EMBL/GenBank/DDBJ databases">
        <title>Amycolatopsis antarcticus sp. nov., isolated from the surface of an Antarcticus brown macroalga.</title>
        <authorList>
            <person name="Wang J."/>
            <person name="Leiva S."/>
            <person name="Huang J."/>
            <person name="Huang Y."/>
        </authorList>
    </citation>
    <scope>NUCLEOTIDE SEQUENCE [LARGE SCALE GENOMIC DNA]</scope>
    <source>
        <strain evidence="2 3">AU-G6</strain>
    </source>
</reference>
<feature type="region of interest" description="Disordered" evidence="1">
    <location>
        <begin position="164"/>
        <end position="183"/>
    </location>
</feature>
<gene>
    <name evidence="2" type="ORF">CFN78_10070</name>
</gene>
<evidence type="ECO:0000256" key="1">
    <source>
        <dbReference type="SAM" id="MobiDB-lite"/>
    </source>
</evidence>
<name>A0A263D6J8_9PSEU</name>
<dbReference type="OrthoDB" id="3638161at2"/>
<dbReference type="Proteomes" id="UP000242444">
    <property type="component" value="Unassembled WGS sequence"/>
</dbReference>
<evidence type="ECO:0000313" key="3">
    <source>
        <dbReference type="Proteomes" id="UP000242444"/>
    </source>
</evidence>
<evidence type="ECO:0008006" key="4">
    <source>
        <dbReference type="Google" id="ProtNLM"/>
    </source>
</evidence>
<proteinExistence type="predicted"/>
<evidence type="ECO:0000313" key="2">
    <source>
        <dbReference type="EMBL" id="OZM73207.1"/>
    </source>
</evidence>
<dbReference type="InParanoid" id="A0A263D6J8"/>
<protein>
    <recommendedName>
        <fullName evidence="4">PE domain-containing protein</fullName>
    </recommendedName>
</protein>